<gene>
    <name evidence="1" type="ORF">C1I91_19920</name>
</gene>
<dbReference type="AlphaFoldDB" id="A0A3R5VA66"/>
<reference evidence="1 2" key="1">
    <citation type="submission" date="2018-01" db="EMBL/GenBank/DDBJ databases">
        <title>Genome Sequencing and Assembly of Anaerobacter polyendosporus strain CT4.</title>
        <authorList>
            <person name="Tachaapaikoon C."/>
            <person name="Sutheeworapong S."/>
            <person name="Jenjaroenpun P."/>
            <person name="Wongsurawat T."/>
            <person name="Nookeaw I."/>
            <person name="Cheawchanlertfa P."/>
            <person name="Kosugi A."/>
            <person name="Cheevadhanarak S."/>
            <person name="Ratanakhanokchai K."/>
        </authorList>
    </citation>
    <scope>NUCLEOTIDE SEQUENCE [LARGE SCALE GENOMIC DNA]</scope>
    <source>
        <strain evidence="1 2">CT4</strain>
    </source>
</reference>
<dbReference type="KEGG" id="cmah:C1I91_19920"/>
<organism evidence="1 2">
    <name type="scientific">Clostridium manihotivorum</name>
    <dbReference type="NCBI Taxonomy" id="2320868"/>
    <lineage>
        <taxon>Bacteria</taxon>
        <taxon>Bacillati</taxon>
        <taxon>Bacillota</taxon>
        <taxon>Clostridia</taxon>
        <taxon>Eubacteriales</taxon>
        <taxon>Clostridiaceae</taxon>
        <taxon>Clostridium</taxon>
    </lineage>
</organism>
<evidence type="ECO:0000313" key="1">
    <source>
        <dbReference type="EMBL" id="QAA33710.1"/>
    </source>
</evidence>
<proteinExistence type="predicted"/>
<sequence length="135" mass="15529">MAYIIETCSSCGNQVNMSVAQTFWKGRVDTHASYFCGKCGNLTEIDWMNDEPEQKIKRAILAQDGVWSLEIRNQDKNRVLIIRTLKAELNLGMDKIKNILQNFDNLKLNGTHAEMEKMAYVFSKCGVMTYIERIQ</sequence>
<dbReference type="RefSeq" id="WP_128214436.1">
    <property type="nucleotide sequence ID" value="NZ_CP025746.1"/>
</dbReference>
<keyword evidence="2" id="KW-1185">Reference proteome</keyword>
<dbReference type="EMBL" id="CP025746">
    <property type="protein sequence ID" value="QAA33710.1"/>
    <property type="molecule type" value="Genomic_DNA"/>
</dbReference>
<protein>
    <submittedName>
        <fullName evidence="1">Uncharacterized protein</fullName>
    </submittedName>
</protein>
<name>A0A3R5VA66_9CLOT</name>
<evidence type="ECO:0000313" key="2">
    <source>
        <dbReference type="Proteomes" id="UP000286268"/>
    </source>
</evidence>
<accession>A0A3R5VA66</accession>
<dbReference type="Proteomes" id="UP000286268">
    <property type="component" value="Chromosome"/>
</dbReference>
<dbReference type="OrthoDB" id="80787at2"/>